<dbReference type="Proteomes" id="UP000275676">
    <property type="component" value="Chromosome"/>
</dbReference>
<organism evidence="2 3">
    <name type="scientific">Salmonella enterica subsp. arizonae</name>
    <dbReference type="NCBI Taxonomy" id="59203"/>
    <lineage>
        <taxon>Bacteria</taxon>
        <taxon>Pseudomonadati</taxon>
        <taxon>Pseudomonadota</taxon>
        <taxon>Gammaproteobacteria</taxon>
        <taxon>Enterobacterales</taxon>
        <taxon>Enterobacteriaceae</taxon>
        <taxon>Salmonella</taxon>
    </lineage>
</organism>
<feature type="transmembrane region" description="Helical" evidence="1">
    <location>
        <begin position="89"/>
        <end position="115"/>
    </location>
</feature>
<keyword evidence="1" id="KW-0812">Transmembrane</keyword>
<evidence type="ECO:0000313" key="3">
    <source>
        <dbReference type="Proteomes" id="UP000275676"/>
    </source>
</evidence>
<dbReference type="NCBIfam" id="TIGR01760">
    <property type="entry name" value="tape_meas_TP901"/>
    <property type="match status" value="1"/>
</dbReference>
<dbReference type="AlphaFoldDB" id="A0A3S4JZ34"/>
<gene>
    <name evidence="2" type="ORF">NCTC10047_01416</name>
</gene>
<keyword evidence="1" id="KW-1133">Transmembrane helix</keyword>
<evidence type="ECO:0000313" key="2">
    <source>
        <dbReference type="EMBL" id="VEA75577.1"/>
    </source>
</evidence>
<keyword evidence="1" id="KW-0472">Membrane</keyword>
<accession>A0A3S4JZ34</accession>
<feature type="transmembrane region" description="Helical" evidence="1">
    <location>
        <begin position="59"/>
        <end position="83"/>
    </location>
</feature>
<reference evidence="2 3" key="1">
    <citation type="submission" date="2018-12" db="EMBL/GenBank/DDBJ databases">
        <authorList>
            <consortium name="Pathogen Informatics"/>
        </authorList>
    </citation>
    <scope>NUCLEOTIDE SEQUENCE [LARGE SCALE GENOMIC DNA]</scope>
    <source>
        <strain evidence="2 3">NCTC10047</strain>
    </source>
</reference>
<protein>
    <submittedName>
        <fullName evidence="2">Gp24</fullName>
    </submittedName>
</protein>
<dbReference type="EMBL" id="LR134156">
    <property type="protein sequence ID" value="VEA75577.1"/>
    <property type="molecule type" value="Genomic_DNA"/>
</dbReference>
<proteinExistence type="predicted"/>
<evidence type="ECO:0000256" key="1">
    <source>
        <dbReference type="SAM" id="Phobius"/>
    </source>
</evidence>
<dbReference type="InterPro" id="IPR010090">
    <property type="entry name" value="Phage_tape_meas"/>
</dbReference>
<name>A0A3S4JZ34_SALER</name>
<sequence length="119" mass="12213">MQNNLGGDFKEFQSAYEAVGTDLYDQQDSSLRQLTQTATRYVLKLDNWIKDNKELAETISIIAGGALALIGIIGGIGLVGVAGCHGINAIIAAAGVMSTVFTGAGMAIIAALGAITGLL</sequence>